<dbReference type="Gene3D" id="3.90.780.10">
    <property type="entry name" value="5'-Nucleotidase, C-terminal domain"/>
    <property type="match status" value="1"/>
</dbReference>
<evidence type="ECO:0000259" key="1">
    <source>
        <dbReference type="Pfam" id="PF02872"/>
    </source>
</evidence>
<dbReference type="Pfam" id="PF02872">
    <property type="entry name" value="5_nucleotid_C"/>
    <property type="match status" value="1"/>
</dbReference>
<dbReference type="InterPro" id="IPR006179">
    <property type="entry name" value="5_nucleotidase/apyrase"/>
</dbReference>
<name>A0A2S9J7G0_9SPHI</name>
<dbReference type="PRINTS" id="PR01607">
    <property type="entry name" value="APYRASEFAMLY"/>
</dbReference>
<sequence length="249" mass="27802">MNRALLWCFFLSASLLLSSCKTQRYHQVSNGQYYQVDTTIVADSSILAYYAPYKEQLEMEMNRVIGFAAQELPRGRGAQSLLGNFFADALLWKGKQLDPEVHASFATKGGIRADLRAGDITVGNIFEIMPFENALTILTLSGGDMLRWAEYMATTGGQPVSGIQLVIEDKKVKELLIQGKPVDLAATYKLATYDYLANGGDYVSCFDNPIARSDYPQRIRETLMEYVTSRTTQGKNIQAQLDGRVQIIR</sequence>
<dbReference type="PANTHER" id="PTHR11575:SF24">
    <property type="entry name" value="5'-NUCLEOTIDASE"/>
    <property type="match status" value="1"/>
</dbReference>
<organism evidence="2 3">
    <name type="scientific">Sphingobacterium haloxyli</name>
    <dbReference type="NCBI Taxonomy" id="2100533"/>
    <lineage>
        <taxon>Bacteria</taxon>
        <taxon>Pseudomonadati</taxon>
        <taxon>Bacteroidota</taxon>
        <taxon>Sphingobacteriia</taxon>
        <taxon>Sphingobacteriales</taxon>
        <taxon>Sphingobacteriaceae</taxon>
        <taxon>Sphingobacterium</taxon>
    </lineage>
</organism>
<dbReference type="PANTHER" id="PTHR11575">
    <property type="entry name" value="5'-NUCLEOTIDASE-RELATED"/>
    <property type="match status" value="1"/>
</dbReference>
<dbReference type="RefSeq" id="WP_105715690.1">
    <property type="nucleotide sequence ID" value="NZ_PVBQ01000003.1"/>
</dbReference>
<feature type="domain" description="5'-Nucleotidase C-terminal" evidence="1">
    <location>
        <begin position="65"/>
        <end position="206"/>
    </location>
</feature>
<dbReference type="InterPro" id="IPR036907">
    <property type="entry name" value="5'-Nucleotdase_C_sf"/>
</dbReference>
<evidence type="ECO:0000313" key="3">
    <source>
        <dbReference type="Proteomes" id="UP000239711"/>
    </source>
</evidence>
<dbReference type="Proteomes" id="UP000239711">
    <property type="component" value="Unassembled WGS sequence"/>
</dbReference>
<keyword evidence="3" id="KW-1185">Reference proteome</keyword>
<comment type="caution">
    <text evidence="2">The sequence shown here is derived from an EMBL/GenBank/DDBJ whole genome shotgun (WGS) entry which is preliminary data.</text>
</comment>
<proteinExistence type="predicted"/>
<accession>A0A2S9J7G0</accession>
<evidence type="ECO:0000313" key="2">
    <source>
        <dbReference type="EMBL" id="PRD48704.1"/>
    </source>
</evidence>
<dbReference type="InterPro" id="IPR008334">
    <property type="entry name" value="5'-Nucleotdase_C"/>
</dbReference>
<dbReference type="GO" id="GO:0016787">
    <property type="term" value="F:hydrolase activity"/>
    <property type="evidence" value="ECO:0007669"/>
    <property type="project" value="InterPro"/>
</dbReference>
<protein>
    <recommendedName>
        <fullName evidence="1">5'-Nucleotidase C-terminal domain-containing protein</fullName>
    </recommendedName>
</protein>
<dbReference type="GO" id="GO:0009166">
    <property type="term" value="P:nucleotide catabolic process"/>
    <property type="evidence" value="ECO:0007669"/>
    <property type="project" value="InterPro"/>
</dbReference>
<dbReference type="SUPFAM" id="SSF55816">
    <property type="entry name" value="5'-nucleotidase (syn. UDP-sugar hydrolase), C-terminal domain"/>
    <property type="match status" value="1"/>
</dbReference>
<dbReference type="GO" id="GO:0030288">
    <property type="term" value="C:outer membrane-bounded periplasmic space"/>
    <property type="evidence" value="ECO:0007669"/>
    <property type="project" value="TreeGrafter"/>
</dbReference>
<dbReference type="PROSITE" id="PS51257">
    <property type="entry name" value="PROKAR_LIPOPROTEIN"/>
    <property type="match status" value="1"/>
</dbReference>
<dbReference type="AlphaFoldDB" id="A0A2S9J7G0"/>
<reference evidence="2 3" key="1">
    <citation type="submission" date="2018-02" db="EMBL/GenBank/DDBJ databases">
        <title>The draft genome of Sphingobacterium sp. 5JN-11.</title>
        <authorList>
            <person name="Liu L."/>
            <person name="Li L."/>
            <person name="Liang L."/>
            <person name="Zhang X."/>
            <person name="Wang T."/>
        </authorList>
    </citation>
    <scope>NUCLEOTIDE SEQUENCE [LARGE SCALE GENOMIC DNA]</scope>
    <source>
        <strain evidence="2 3">5JN-11</strain>
    </source>
</reference>
<gene>
    <name evidence="2" type="ORF">C5745_03975</name>
</gene>
<dbReference type="OrthoDB" id="4762412at2"/>
<dbReference type="EMBL" id="PVBQ01000003">
    <property type="protein sequence ID" value="PRD48704.1"/>
    <property type="molecule type" value="Genomic_DNA"/>
</dbReference>